<proteinExistence type="predicted"/>
<accession>A0AAE1L291</accession>
<comment type="caution">
    <text evidence="2">The sequence shown here is derived from an EMBL/GenBank/DDBJ whole genome shotgun (WGS) entry which is preliminary data.</text>
</comment>
<sequence length="340" mass="36615">MLPLDHPPSYATLPLHSPSHADHSQAPHHTLHSPTLHTLCCSTAPLSTPCLYATHDVASETPTVHSPLHASTPPTTLPPTLNNLYLPRRLADFLPPTSHHFPVALPPPKPYPTPFLPHLAPLHAHRRPPSPLLTPRIHYRISHVTPCLPPFTRPPLHQHTSPFSTPMMPRHSHISSSCLHHRHAQARASLATTAWPEAVAALNTTPMPQAVTALATTPTPQAVAVLDTTPTPQVDAAITTTPTPQAVAVFDTTTTPQAFPAWPQVGAALTPTTTPPLPRYDLRTPSTLPRLLCPCTTMPTRHRFALRLTGSTPLSFQTPTSVAPASDAPGPRQPLLKTCA</sequence>
<keyword evidence="3" id="KW-1185">Reference proteome</keyword>
<dbReference type="AlphaFoldDB" id="A0AAE1L291"/>
<evidence type="ECO:0000313" key="3">
    <source>
        <dbReference type="Proteomes" id="UP001286313"/>
    </source>
</evidence>
<dbReference type="EMBL" id="JAWQEG010000261">
    <property type="protein sequence ID" value="KAK3892387.1"/>
    <property type="molecule type" value="Genomic_DNA"/>
</dbReference>
<protein>
    <submittedName>
        <fullName evidence="2">Uncharacterized protein</fullName>
    </submittedName>
</protein>
<evidence type="ECO:0000256" key="1">
    <source>
        <dbReference type="SAM" id="MobiDB-lite"/>
    </source>
</evidence>
<gene>
    <name evidence="2" type="ORF">Pcinc_003757</name>
</gene>
<feature type="compositionally biased region" description="Polar residues" evidence="1">
    <location>
        <begin position="313"/>
        <end position="323"/>
    </location>
</feature>
<reference evidence="2" key="1">
    <citation type="submission" date="2023-10" db="EMBL/GenBank/DDBJ databases">
        <title>Genome assemblies of two species of porcelain crab, Petrolisthes cinctipes and Petrolisthes manimaculis (Anomura: Porcellanidae).</title>
        <authorList>
            <person name="Angst P."/>
        </authorList>
    </citation>
    <scope>NUCLEOTIDE SEQUENCE</scope>
    <source>
        <strain evidence="2">PB745_01</strain>
        <tissue evidence="2">Gill</tissue>
    </source>
</reference>
<feature type="region of interest" description="Disordered" evidence="1">
    <location>
        <begin position="313"/>
        <end position="340"/>
    </location>
</feature>
<dbReference type="Proteomes" id="UP001286313">
    <property type="component" value="Unassembled WGS sequence"/>
</dbReference>
<feature type="region of interest" description="Disordered" evidence="1">
    <location>
        <begin position="1"/>
        <end position="30"/>
    </location>
</feature>
<evidence type="ECO:0000313" key="2">
    <source>
        <dbReference type="EMBL" id="KAK3892387.1"/>
    </source>
</evidence>
<organism evidence="2 3">
    <name type="scientific">Petrolisthes cinctipes</name>
    <name type="common">Flat porcelain crab</name>
    <dbReference type="NCBI Taxonomy" id="88211"/>
    <lineage>
        <taxon>Eukaryota</taxon>
        <taxon>Metazoa</taxon>
        <taxon>Ecdysozoa</taxon>
        <taxon>Arthropoda</taxon>
        <taxon>Crustacea</taxon>
        <taxon>Multicrustacea</taxon>
        <taxon>Malacostraca</taxon>
        <taxon>Eumalacostraca</taxon>
        <taxon>Eucarida</taxon>
        <taxon>Decapoda</taxon>
        <taxon>Pleocyemata</taxon>
        <taxon>Anomura</taxon>
        <taxon>Galatheoidea</taxon>
        <taxon>Porcellanidae</taxon>
        <taxon>Petrolisthes</taxon>
    </lineage>
</organism>
<name>A0AAE1L291_PETCI</name>